<reference evidence="1" key="1">
    <citation type="journal article" date="2019" name="Sci. Rep.">
        <title>Draft genome of Tanacetum cinerariifolium, the natural source of mosquito coil.</title>
        <authorList>
            <person name="Yamashiro T."/>
            <person name="Shiraishi A."/>
            <person name="Satake H."/>
            <person name="Nakayama K."/>
        </authorList>
    </citation>
    <scope>NUCLEOTIDE SEQUENCE</scope>
</reference>
<sequence length="113" mass="12168">MDLCEPMRIANINGKRKLDISFLHVFGALCYPKNDREDIGKLGAKGDIGEVDLFFKAMYDDYICGQPSATARTVLPAQEPQVCQSSTASTTIADTAPTPTKSSSLATNILIPS</sequence>
<name>A0A699R942_TANCI</name>
<dbReference type="AlphaFoldDB" id="A0A699R942"/>
<accession>A0A699R942</accession>
<gene>
    <name evidence="1" type="ORF">Tci_851491</name>
</gene>
<dbReference type="EMBL" id="BKCJ011070831">
    <property type="protein sequence ID" value="GFC79521.1"/>
    <property type="molecule type" value="Genomic_DNA"/>
</dbReference>
<evidence type="ECO:0000313" key="1">
    <source>
        <dbReference type="EMBL" id="GFC79521.1"/>
    </source>
</evidence>
<comment type="caution">
    <text evidence="1">The sequence shown here is derived from an EMBL/GenBank/DDBJ whole genome shotgun (WGS) entry which is preliminary data.</text>
</comment>
<proteinExistence type="predicted"/>
<protein>
    <submittedName>
        <fullName evidence="1">Integrase, catalytic region, zinc finger, CCHC-type, peptidase aspartic, catalytic</fullName>
    </submittedName>
</protein>
<organism evidence="1">
    <name type="scientific">Tanacetum cinerariifolium</name>
    <name type="common">Dalmatian daisy</name>
    <name type="synonym">Chrysanthemum cinerariifolium</name>
    <dbReference type="NCBI Taxonomy" id="118510"/>
    <lineage>
        <taxon>Eukaryota</taxon>
        <taxon>Viridiplantae</taxon>
        <taxon>Streptophyta</taxon>
        <taxon>Embryophyta</taxon>
        <taxon>Tracheophyta</taxon>
        <taxon>Spermatophyta</taxon>
        <taxon>Magnoliopsida</taxon>
        <taxon>eudicotyledons</taxon>
        <taxon>Gunneridae</taxon>
        <taxon>Pentapetalae</taxon>
        <taxon>asterids</taxon>
        <taxon>campanulids</taxon>
        <taxon>Asterales</taxon>
        <taxon>Asteraceae</taxon>
        <taxon>Asteroideae</taxon>
        <taxon>Anthemideae</taxon>
        <taxon>Anthemidinae</taxon>
        <taxon>Tanacetum</taxon>
    </lineage>
</organism>